<name>A0A9Q0BS50_9MUSC</name>
<organism evidence="1 2">
    <name type="scientific">Drosophila gunungcola</name>
    <name type="common">fruit fly</name>
    <dbReference type="NCBI Taxonomy" id="103775"/>
    <lineage>
        <taxon>Eukaryota</taxon>
        <taxon>Metazoa</taxon>
        <taxon>Ecdysozoa</taxon>
        <taxon>Arthropoda</taxon>
        <taxon>Hexapoda</taxon>
        <taxon>Insecta</taxon>
        <taxon>Pterygota</taxon>
        <taxon>Neoptera</taxon>
        <taxon>Endopterygota</taxon>
        <taxon>Diptera</taxon>
        <taxon>Brachycera</taxon>
        <taxon>Muscomorpha</taxon>
        <taxon>Ephydroidea</taxon>
        <taxon>Drosophilidae</taxon>
        <taxon>Drosophila</taxon>
        <taxon>Sophophora</taxon>
    </lineage>
</organism>
<dbReference type="AlphaFoldDB" id="A0A9Q0BS50"/>
<evidence type="ECO:0000313" key="2">
    <source>
        <dbReference type="Proteomes" id="UP001059596"/>
    </source>
</evidence>
<sequence length="154" mass="16754">MMRISSLLSPYSLSSSPWLRDVTGSTLALLDFRSAVVTWRVCSSLHLTSRVNSTLHSGQKSRHMQSRVYCSRSTTSSEISGIRPMRWARNSSDSTVELASSCTQSMASVGVSAMNTRRRLLATLSSVSSRTNFTLSSVSSVICTDGWLAYGMAA</sequence>
<evidence type="ECO:0000313" key="1">
    <source>
        <dbReference type="EMBL" id="KAI8042156.1"/>
    </source>
</evidence>
<comment type="caution">
    <text evidence="1">The sequence shown here is derived from an EMBL/GenBank/DDBJ whole genome shotgun (WGS) entry which is preliminary data.</text>
</comment>
<reference evidence="1" key="1">
    <citation type="journal article" date="2023" name="Genome Biol. Evol.">
        <title>Long-read-based Genome Assembly of Drosophila gunungcola Reveals Fewer Chemosensory Genes in Flower-breeding Species.</title>
        <authorList>
            <person name="Negi A."/>
            <person name="Liao B.Y."/>
            <person name="Yeh S.D."/>
        </authorList>
    </citation>
    <scope>NUCLEOTIDE SEQUENCE</scope>
    <source>
        <strain evidence="1">Sukarami</strain>
    </source>
</reference>
<accession>A0A9Q0BS50</accession>
<keyword evidence="2" id="KW-1185">Reference proteome</keyword>
<protein>
    <submittedName>
        <fullName evidence="1">Uncharacterized protein</fullName>
    </submittedName>
</protein>
<dbReference type="Proteomes" id="UP001059596">
    <property type="component" value="Unassembled WGS sequence"/>
</dbReference>
<gene>
    <name evidence="1" type="ORF">M5D96_003458</name>
</gene>
<proteinExistence type="predicted"/>
<dbReference type="EMBL" id="JAMKOV010000002">
    <property type="protein sequence ID" value="KAI8042156.1"/>
    <property type="molecule type" value="Genomic_DNA"/>
</dbReference>